<sequence>MNTTYSYQIYSSASQLPENWNELAVSTIFLSKEYLSILEKSAPANMSCHFIGLFENETLVGIAVSQFLDLNLLESFGNRDKCIKSFIRNIVFKNFCSHILLIGNNTLTGQNAFVFSENAHPTEVLKTLKKSVLALKEIFKKQGKKVHMCGLKDFCEPELSRFEIPEFNPYLRFSTQPNMIFKVRDNWKTEEDYVAALSKKYRDQYKRARKKASGLVKKQLSLEEIITQEEVIYDLYLHVAKSAPFNTFFLPKNHFAVFKAQLQENFLFYGYFENGKLIGFNTLIKNGSDLDTYFLGYDDSIQREKMLYLNMLYDMIGYAIKEQFETIIFARTALEIKSSVGATPLKMFGMMRHDNTFINSRLNFFFHYLEPQTVWTERHPFQD</sequence>
<proteinExistence type="predicted"/>
<gene>
    <name evidence="1" type="ORF">GENT5_00750</name>
</gene>
<protein>
    <recommendedName>
        <fullName evidence="3">8-amino-7-oxononanoate synthase</fullName>
    </recommendedName>
</protein>
<dbReference type="RefSeq" id="WP_229317339.1">
    <property type="nucleotide sequence ID" value="NZ_AP025184.1"/>
</dbReference>
<reference evidence="1 2" key="2">
    <citation type="journal article" date="2022" name="Microorganisms">
        <title>Complete Genome Sequences of Two Flavobacterium ammonificans Strains and a Flavobacterium ammoniigenes Strain of Ammonifying Bacterioplankton Isolated from Surface River Water.</title>
        <authorList>
            <person name="Suda W."/>
            <person name="Ogata Y."/>
            <person name="Shindo C."/>
            <person name="Watanabe K."/>
        </authorList>
    </citation>
    <scope>NUCLEOTIDE SEQUENCE [LARGE SCALE GENOMIC DNA]</scope>
    <source>
        <strain evidence="1 2">GENT5</strain>
    </source>
</reference>
<accession>A0ABN6KX18</accession>
<dbReference type="Proteomes" id="UP001319867">
    <property type="component" value="Chromosome"/>
</dbReference>
<dbReference type="InterPro" id="IPR016181">
    <property type="entry name" value="Acyl_CoA_acyltransferase"/>
</dbReference>
<keyword evidence="2" id="KW-1185">Reference proteome</keyword>
<reference evidence="1 2" key="1">
    <citation type="journal article" date="2022" name="Int. J. Syst. Evol. Microbiol.">
        <title>Flavobacterium ammonificans sp. nov. and Flavobacterium ammoniigenes sp. nov., ammonifying bacteria isolated from surface river water.</title>
        <authorList>
            <person name="Watanabe K."/>
            <person name="Kitamura T."/>
            <person name="Ogata Y."/>
            <person name="Shindo C."/>
            <person name="Suda W."/>
        </authorList>
    </citation>
    <scope>NUCLEOTIDE SEQUENCE [LARGE SCALE GENOMIC DNA]</scope>
    <source>
        <strain evidence="1 2">GENT5</strain>
    </source>
</reference>
<dbReference type="Gene3D" id="3.40.630.30">
    <property type="match status" value="1"/>
</dbReference>
<evidence type="ECO:0000313" key="1">
    <source>
        <dbReference type="EMBL" id="BDB53770.1"/>
    </source>
</evidence>
<dbReference type="EMBL" id="AP025184">
    <property type="protein sequence ID" value="BDB53770.1"/>
    <property type="molecule type" value="Genomic_DNA"/>
</dbReference>
<organism evidence="1 2">
    <name type="scientific">Flavobacterium ammoniigenes</name>
    <dbReference type="NCBI Taxonomy" id="1751095"/>
    <lineage>
        <taxon>Bacteria</taxon>
        <taxon>Pseudomonadati</taxon>
        <taxon>Bacteroidota</taxon>
        <taxon>Flavobacteriia</taxon>
        <taxon>Flavobacteriales</taxon>
        <taxon>Flavobacteriaceae</taxon>
        <taxon>Flavobacterium</taxon>
    </lineage>
</organism>
<name>A0ABN6KX18_9FLAO</name>
<dbReference type="SUPFAM" id="SSF55729">
    <property type="entry name" value="Acyl-CoA N-acyltransferases (Nat)"/>
    <property type="match status" value="1"/>
</dbReference>
<evidence type="ECO:0008006" key="3">
    <source>
        <dbReference type="Google" id="ProtNLM"/>
    </source>
</evidence>
<evidence type="ECO:0000313" key="2">
    <source>
        <dbReference type="Proteomes" id="UP001319867"/>
    </source>
</evidence>